<sequence length="114" mass="12118">MTDPIYDADGLIAMYPAETNLQMAKLRGVGDDLKTAWQNAKNEITAEGKIGSGPLGEKFMAQYKPGEKSFFEVMDGTPGKLAITGAYQDYADAGESAVRKYEGTDDEVAGSLGG</sequence>
<proteinExistence type="predicted"/>
<dbReference type="EMBL" id="CP113836">
    <property type="protein sequence ID" value="WAL67849.1"/>
    <property type="molecule type" value="Genomic_DNA"/>
</dbReference>
<name>A0ABY7B698_9PSEU</name>
<evidence type="ECO:0000313" key="2">
    <source>
        <dbReference type="Proteomes" id="UP001163203"/>
    </source>
</evidence>
<keyword evidence="2" id="KW-1185">Reference proteome</keyword>
<evidence type="ECO:0000313" key="1">
    <source>
        <dbReference type="EMBL" id="WAL67849.1"/>
    </source>
</evidence>
<accession>A0ABY7B698</accession>
<dbReference type="Proteomes" id="UP001163203">
    <property type="component" value="Chromosome"/>
</dbReference>
<protein>
    <submittedName>
        <fullName evidence="1">Uncharacterized protein</fullName>
    </submittedName>
</protein>
<gene>
    <name evidence="1" type="ORF">ORV05_08780</name>
</gene>
<reference evidence="1" key="1">
    <citation type="submission" date="2022-11" db="EMBL/GenBank/DDBJ databases">
        <authorList>
            <person name="Mo P."/>
        </authorList>
    </citation>
    <scope>NUCLEOTIDE SEQUENCE</scope>
    <source>
        <strain evidence="1">HUAS 11-8</strain>
    </source>
</reference>
<organism evidence="1 2">
    <name type="scientific">Amycolatopsis cynarae</name>
    <dbReference type="NCBI Taxonomy" id="2995223"/>
    <lineage>
        <taxon>Bacteria</taxon>
        <taxon>Bacillati</taxon>
        <taxon>Actinomycetota</taxon>
        <taxon>Actinomycetes</taxon>
        <taxon>Pseudonocardiales</taxon>
        <taxon>Pseudonocardiaceae</taxon>
        <taxon>Amycolatopsis</taxon>
    </lineage>
</organism>
<dbReference type="RefSeq" id="WP_268757944.1">
    <property type="nucleotide sequence ID" value="NZ_CP113836.1"/>
</dbReference>